<dbReference type="EMBL" id="CAOQHR010000003">
    <property type="protein sequence ID" value="CAI6332537.1"/>
    <property type="molecule type" value="Genomic_DNA"/>
</dbReference>
<dbReference type="Proteomes" id="UP001152607">
    <property type="component" value="Unassembled WGS sequence"/>
</dbReference>
<sequence>MNVRMWGTMMYGEGVSWATTPIPPLQHQYHPPSCPLSLNSTPLRRASETYNISRRHRYTTWSFDLRD</sequence>
<accession>A0A9W4UD50</accession>
<organism evidence="1 2">
    <name type="scientific">Periconia digitata</name>
    <dbReference type="NCBI Taxonomy" id="1303443"/>
    <lineage>
        <taxon>Eukaryota</taxon>
        <taxon>Fungi</taxon>
        <taxon>Dikarya</taxon>
        <taxon>Ascomycota</taxon>
        <taxon>Pezizomycotina</taxon>
        <taxon>Dothideomycetes</taxon>
        <taxon>Pleosporomycetidae</taxon>
        <taxon>Pleosporales</taxon>
        <taxon>Massarineae</taxon>
        <taxon>Periconiaceae</taxon>
        <taxon>Periconia</taxon>
    </lineage>
</organism>
<comment type="caution">
    <text evidence="1">The sequence shown here is derived from an EMBL/GenBank/DDBJ whole genome shotgun (WGS) entry which is preliminary data.</text>
</comment>
<dbReference type="AlphaFoldDB" id="A0A9W4UD50"/>
<evidence type="ECO:0000313" key="2">
    <source>
        <dbReference type="Proteomes" id="UP001152607"/>
    </source>
</evidence>
<name>A0A9W4UD50_9PLEO</name>
<proteinExistence type="predicted"/>
<protein>
    <submittedName>
        <fullName evidence="1">Uncharacterized protein</fullName>
    </submittedName>
</protein>
<keyword evidence="2" id="KW-1185">Reference proteome</keyword>
<evidence type="ECO:0000313" key="1">
    <source>
        <dbReference type="EMBL" id="CAI6332537.1"/>
    </source>
</evidence>
<gene>
    <name evidence="1" type="ORF">PDIGIT_LOCUS5562</name>
</gene>
<reference evidence="1" key="1">
    <citation type="submission" date="2023-01" db="EMBL/GenBank/DDBJ databases">
        <authorList>
            <person name="Van Ghelder C."/>
            <person name="Rancurel C."/>
        </authorList>
    </citation>
    <scope>NUCLEOTIDE SEQUENCE</scope>
    <source>
        <strain evidence="1">CNCM I-4278</strain>
    </source>
</reference>